<organism evidence="1 2">
    <name type="scientific">Planomonospora alba</name>
    <dbReference type="NCBI Taxonomy" id="161354"/>
    <lineage>
        <taxon>Bacteria</taxon>
        <taxon>Bacillati</taxon>
        <taxon>Actinomycetota</taxon>
        <taxon>Actinomycetes</taxon>
        <taxon>Streptosporangiales</taxon>
        <taxon>Streptosporangiaceae</taxon>
        <taxon>Planomonospora</taxon>
    </lineage>
</organism>
<accession>A0ABP6N6N1</accession>
<gene>
    <name evidence="1" type="ORF">GCM10010466_30000</name>
</gene>
<dbReference type="EMBL" id="BAAAUT010000021">
    <property type="protein sequence ID" value="GAA3137151.1"/>
    <property type="molecule type" value="Genomic_DNA"/>
</dbReference>
<reference evidence="2" key="1">
    <citation type="journal article" date="2019" name="Int. J. Syst. Evol. Microbiol.">
        <title>The Global Catalogue of Microorganisms (GCM) 10K type strain sequencing project: providing services to taxonomists for standard genome sequencing and annotation.</title>
        <authorList>
            <consortium name="The Broad Institute Genomics Platform"/>
            <consortium name="The Broad Institute Genome Sequencing Center for Infectious Disease"/>
            <person name="Wu L."/>
            <person name="Ma J."/>
        </authorList>
    </citation>
    <scope>NUCLEOTIDE SEQUENCE [LARGE SCALE GENOMIC DNA]</scope>
    <source>
        <strain evidence="2">JCM 9373</strain>
    </source>
</reference>
<keyword evidence="2" id="KW-1185">Reference proteome</keyword>
<protein>
    <submittedName>
        <fullName evidence="1">Uncharacterized protein</fullName>
    </submittedName>
</protein>
<evidence type="ECO:0000313" key="1">
    <source>
        <dbReference type="EMBL" id="GAA3137151.1"/>
    </source>
</evidence>
<name>A0ABP6N6N1_9ACTN</name>
<comment type="caution">
    <text evidence="1">The sequence shown here is derived from an EMBL/GenBank/DDBJ whole genome shotgun (WGS) entry which is preliminary data.</text>
</comment>
<proteinExistence type="predicted"/>
<evidence type="ECO:0000313" key="2">
    <source>
        <dbReference type="Proteomes" id="UP001500320"/>
    </source>
</evidence>
<sequence>MNPNAAAETSVAATPRRTITTATSACAIVAYGPCGRWPLSCADAGVSDGTDSRLHLVTRG</sequence>
<dbReference type="Proteomes" id="UP001500320">
    <property type="component" value="Unassembled WGS sequence"/>
</dbReference>